<protein>
    <recommendedName>
        <fullName evidence="4">Porin</fullName>
    </recommendedName>
</protein>
<dbReference type="OrthoDB" id="6765233at2"/>
<keyword evidence="1" id="KW-0732">Signal</keyword>
<dbReference type="Proteomes" id="UP000326611">
    <property type="component" value="Unassembled WGS sequence"/>
</dbReference>
<accession>A0A5E7QXN1</accession>
<evidence type="ECO:0000313" key="3">
    <source>
        <dbReference type="Proteomes" id="UP000326611"/>
    </source>
</evidence>
<organism evidence="2 3">
    <name type="scientific">Pseudomonas fluorescens</name>
    <dbReference type="NCBI Taxonomy" id="294"/>
    <lineage>
        <taxon>Bacteria</taxon>
        <taxon>Pseudomonadati</taxon>
        <taxon>Pseudomonadota</taxon>
        <taxon>Gammaproteobacteria</taxon>
        <taxon>Pseudomonadales</taxon>
        <taxon>Pseudomonadaceae</taxon>
        <taxon>Pseudomonas</taxon>
    </lineage>
</organism>
<gene>
    <name evidence="2" type="ORF">PS918_00496</name>
</gene>
<feature type="signal peptide" evidence="1">
    <location>
        <begin position="1"/>
        <end position="22"/>
    </location>
</feature>
<dbReference type="RefSeq" id="WP_150768682.1">
    <property type="nucleotide sequence ID" value="NZ_CABVIY010000001.1"/>
</dbReference>
<feature type="chain" id="PRO_5022709265" description="Porin" evidence="1">
    <location>
        <begin position="23"/>
        <end position="378"/>
    </location>
</feature>
<proteinExistence type="predicted"/>
<evidence type="ECO:0000313" key="2">
    <source>
        <dbReference type="EMBL" id="VVP67002.1"/>
    </source>
</evidence>
<name>A0A5E7QXN1_PSEFL</name>
<sequence precursor="true">MSNYRLAVLLVGSVCAVESAQADDGQYPNVGMDYDATFQYDHVHADSPQGGNRNSTDAYPDINTTFYFRFSHDQQIQLATEINPVAGPEPGQKRFFEDVGLVINDLNYYQNNANSAFSVGKYHVPFGRAQDQAPGLYTNDYVSTYDLDGMLGGTVAYRFFDQKLGMIEPNLSVYTADNSFLGRPYLRHGDKLQRSDGGPSNTGKLDSWAVTVNWIAIPAVPYLEMQAGYMFNKKAEDATQPDPPGEDDETIKIASARYIWAYEPSTDLEPTLAGRYFDIVPFIEFADVDNEDGIKGNDTRYLTTSLTFDFGDWSLGATRTDKHRESTGGADRQDYLNELSLTYNITGQIKLGLSAGTQKEDGQMSELVGLALTYSGGY</sequence>
<dbReference type="EMBL" id="CABVIY010000001">
    <property type="protein sequence ID" value="VVP67002.1"/>
    <property type="molecule type" value="Genomic_DNA"/>
</dbReference>
<reference evidence="2 3" key="1">
    <citation type="submission" date="2019-09" db="EMBL/GenBank/DDBJ databases">
        <authorList>
            <person name="Chandra G."/>
            <person name="Truman W A."/>
        </authorList>
    </citation>
    <scope>NUCLEOTIDE SEQUENCE [LARGE SCALE GENOMIC DNA]</scope>
    <source>
        <strain evidence="2">PS918</strain>
    </source>
</reference>
<dbReference type="AlphaFoldDB" id="A0A5E7QXN1"/>
<evidence type="ECO:0000256" key="1">
    <source>
        <dbReference type="SAM" id="SignalP"/>
    </source>
</evidence>
<evidence type="ECO:0008006" key="4">
    <source>
        <dbReference type="Google" id="ProtNLM"/>
    </source>
</evidence>